<dbReference type="HOGENOM" id="CLU_123991_0_0_1"/>
<proteinExistence type="predicted"/>
<reference evidence="2 3" key="1">
    <citation type="journal article" date="2012" name="Science">
        <title>The Paleozoic origin of enzymatic lignin decomposition reconstructed from 31 fungal genomes.</title>
        <authorList>
            <person name="Floudas D."/>
            <person name="Binder M."/>
            <person name="Riley R."/>
            <person name="Barry K."/>
            <person name="Blanchette R.A."/>
            <person name="Henrissat B."/>
            <person name="Martinez A.T."/>
            <person name="Otillar R."/>
            <person name="Spatafora J.W."/>
            <person name="Yadav J.S."/>
            <person name="Aerts A."/>
            <person name="Benoit I."/>
            <person name="Boyd A."/>
            <person name="Carlson A."/>
            <person name="Copeland A."/>
            <person name="Coutinho P.M."/>
            <person name="de Vries R.P."/>
            <person name="Ferreira P."/>
            <person name="Findley K."/>
            <person name="Foster B."/>
            <person name="Gaskell J."/>
            <person name="Glotzer D."/>
            <person name="Gorecki P."/>
            <person name="Heitman J."/>
            <person name="Hesse C."/>
            <person name="Hori C."/>
            <person name="Igarashi K."/>
            <person name="Jurgens J.A."/>
            <person name="Kallen N."/>
            <person name="Kersten P."/>
            <person name="Kohler A."/>
            <person name="Kuees U."/>
            <person name="Kumar T.K.A."/>
            <person name="Kuo A."/>
            <person name="LaButti K."/>
            <person name="Larrondo L.F."/>
            <person name="Lindquist E."/>
            <person name="Ling A."/>
            <person name="Lombard V."/>
            <person name="Lucas S."/>
            <person name="Lundell T."/>
            <person name="Martin R."/>
            <person name="McLaughlin D.J."/>
            <person name="Morgenstern I."/>
            <person name="Morin E."/>
            <person name="Murat C."/>
            <person name="Nagy L.G."/>
            <person name="Nolan M."/>
            <person name="Ohm R.A."/>
            <person name="Patyshakuliyeva A."/>
            <person name="Rokas A."/>
            <person name="Ruiz-Duenas F.J."/>
            <person name="Sabat G."/>
            <person name="Salamov A."/>
            <person name="Samejima M."/>
            <person name="Schmutz J."/>
            <person name="Slot J.C."/>
            <person name="St John F."/>
            <person name="Stenlid J."/>
            <person name="Sun H."/>
            <person name="Sun S."/>
            <person name="Syed K."/>
            <person name="Tsang A."/>
            <person name="Wiebenga A."/>
            <person name="Young D."/>
            <person name="Pisabarro A."/>
            <person name="Eastwood D.C."/>
            <person name="Martin F."/>
            <person name="Cullen D."/>
            <person name="Grigoriev I.V."/>
            <person name="Hibbett D.S."/>
        </authorList>
    </citation>
    <scope>NUCLEOTIDE SEQUENCE</scope>
    <source>
        <strain evidence="3">FP-58527</strain>
    </source>
</reference>
<gene>
    <name evidence="2" type="ORF">FOMPIDRAFT_1023367</name>
</gene>
<evidence type="ECO:0000256" key="1">
    <source>
        <dbReference type="SAM" id="SignalP"/>
    </source>
</evidence>
<organism evidence="2 3">
    <name type="scientific">Fomitopsis schrenkii</name>
    <name type="common">Brown rot fungus</name>
    <dbReference type="NCBI Taxonomy" id="2126942"/>
    <lineage>
        <taxon>Eukaryota</taxon>
        <taxon>Fungi</taxon>
        <taxon>Dikarya</taxon>
        <taxon>Basidiomycota</taxon>
        <taxon>Agaricomycotina</taxon>
        <taxon>Agaricomycetes</taxon>
        <taxon>Polyporales</taxon>
        <taxon>Fomitopsis</taxon>
    </lineage>
</organism>
<accession>S8EDJ6</accession>
<dbReference type="EMBL" id="KE504143">
    <property type="protein sequence ID" value="EPT01279.1"/>
    <property type="molecule type" value="Genomic_DNA"/>
</dbReference>
<dbReference type="STRING" id="743788.S8EDJ6"/>
<dbReference type="OrthoDB" id="4996552at2759"/>
<dbReference type="InParanoid" id="S8EDJ6"/>
<sequence length="186" mass="19979">MSIIAILTTIISGAELAVKAGEVASKLIPETPKELKDKFRWVKCTIKNETQFDVLLEGSFFDSGRYWTPPGGFDKFSQSTFSCCNGDNTVLTGATGGTAFRLSLDDKHFFDFALGWTAPTAGSYKASVVASKKPEDAYNAASSTGTSLISSHTFEGKNKERVKIHISAAPGQDALFVIKQVPVNGN</sequence>
<feature type="signal peptide" evidence="1">
    <location>
        <begin position="1"/>
        <end position="16"/>
    </location>
</feature>
<dbReference type="Gene3D" id="2.60.270.50">
    <property type="match status" value="1"/>
</dbReference>
<evidence type="ECO:0000313" key="3">
    <source>
        <dbReference type="Proteomes" id="UP000015241"/>
    </source>
</evidence>
<dbReference type="Proteomes" id="UP000015241">
    <property type="component" value="Unassembled WGS sequence"/>
</dbReference>
<keyword evidence="1" id="KW-0732">Signal</keyword>
<evidence type="ECO:0000313" key="2">
    <source>
        <dbReference type="EMBL" id="EPT01279.1"/>
    </source>
</evidence>
<dbReference type="AlphaFoldDB" id="S8EDJ6"/>
<feature type="chain" id="PRO_5004562993" evidence="1">
    <location>
        <begin position="17"/>
        <end position="186"/>
    </location>
</feature>
<dbReference type="eggNOG" id="ENOG502RCWS">
    <property type="taxonomic scope" value="Eukaryota"/>
</dbReference>
<name>S8EDJ6_FOMSC</name>
<keyword evidence="3" id="KW-1185">Reference proteome</keyword>
<protein>
    <submittedName>
        <fullName evidence="2">Uncharacterized protein</fullName>
    </submittedName>
</protein>